<name>A0A328CAT1_9DELT</name>
<dbReference type="InterPro" id="IPR016024">
    <property type="entry name" value="ARM-type_fold"/>
</dbReference>
<dbReference type="SUPFAM" id="SSF48371">
    <property type="entry name" value="ARM repeat"/>
    <property type="match status" value="1"/>
</dbReference>
<proteinExistence type="predicted"/>
<dbReference type="Proteomes" id="UP000249169">
    <property type="component" value="Unassembled WGS sequence"/>
</dbReference>
<gene>
    <name evidence="1" type="ORF">DL240_02580</name>
</gene>
<evidence type="ECO:0008006" key="3">
    <source>
        <dbReference type="Google" id="ProtNLM"/>
    </source>
</evidence>
<evidence type="ECO:0000313" key="2">
    <source>
        <dbReference type="Proteomes" id="UP000249169"/>
    </source>
</evidence>
<accession>A0A328CAT1</accession>
<protein>
    <recommendedName>
        <fullName evidence="3">DNA alkylation repair protein</fullName>
    </recommendedName>
</protein>
<comment type="caution">
    <text evidence="1">The sequence shown here is derived from an EMBL/GenBank/DDBJ whole genome shotgun (WGS) entry which is preliminary data.</text>
</comment>
<reference evidence="1 2" key="1">
    <citation type="submission" date="2018-05" db="EMBL/GenBank/DDBJ databases">
        <title>Lujinxingia marina gen. nov. sp. nov., a new facultative anaerobic member of the class Deltaproteobacteria, and proposal of Lujinxingaceae fam. nov.</title>
        <authorList>
            <person name="Li C.-M."/>
        </authorList>
    </citation>
    <scope>NUCLEOTIDE SEQUENCE [LARGE SCALE GENOMIC DNA]</scope>
    <source>
        <strain evidence="1 2">B210</strain>
    </source>
</reference>
<organism evidence="1 2">
    <name type="scientific">Lujinxingia litoralis</name>
    <dbReference type="NCBI Taxonomy" id="2211119"/>
    <lineage>
        <taxon>Bacteria</taxon>
        <taxon>Deltaproteobacteria</taxon>
        <taxon>Bradymonadales</taxon>
        <taxon>Lujinxingiaceae</taxon>
        <taxon>Lujinxingia</taxon>
    </lineage>
</organism>
<dbReference type="Gene3D" id="1.25.40.290">
    <property type="entry name" value="ARM repeat domains"/>
    <property type="match status" value="1"/>
</dbReference>
<dbReference type="AlphaFoldDB" id="A0A328CAT1"/>
<dbReference type="RefSeq" id="WP_111728290.1">
    <property type="nucleotide sequence ID" value="NZ_QHKO01000001.1"/>
</dbReference>
<evidence type="ECO:0000313" key="1">
    <source>
        <dbReference type="EMBL" id="RAL25118.1"/>
    </source>
</evidence>
<dbReference type="OrthoDB" id="9797162at2"/>
<keyword evidence="2" id="KW-1185">Reference proteome</keyword>
<sequence length="395" mass="44685">MANADHTSDEPRAFKHWFDRALILELSTSLHQVREDFDTHTFEQDATAGLESLEFMERVTQIADALLAAMPWPTSERMQTLIAALPPTLDHIEGGTVERGYRFWPFGEHIARSGLDDVDASFEAMIALTRRFSSEFAIRPFLQADLQDSLDRLEALVHHPSEHVRRWVSEGTRTRLPWARAVQGLRDAQDRRLSLLDQLRHDPARYVQRSVANHLQDIVKDDLDAGLHTLERWGQEAGLPTRKSDLGWVVRHASRGLLKAGHPRVLRLFGYEPGRIDVEAFALSHDELQAGENLTLSLALHNPTDTAISVRVDYELTGPTRTGRTFAKTFRWKDLTLSPGERAPVEKRHAFAHRSTRKVYTGLHTLRALINGEPSSAHEVWIEGLPGDAPSPRQT</sequence>
<dbReference type="EMBL" id="QHKO01000001">
    <property type="protein sequence ID" value="RAL25118.1"/>
    <property type="molecule type" value="Genomic_DNA"/>
</dbReference>